<dbReference type="PROSITE" id="PS51318">
    <property type="entry name" value="TAT"/>
    <property type="match status" value="1"/>
</dbReference>
<feature type="compositionally biased region" description="Polar residues" evidence="1">
    <location>
        <begin position="56"/>
        <end position="66"/>
    </location>
</feature>
<name>A0A345E329_9EURY</name>
<reference evidence="2 3" key="1">
    <citation type="submission" date="2018-07" db="EMBL/GenBank/DDBJ databases">
        <title>Genome sequences of Haloplanus sp. CBA1113.</title>
        <authorList>
            <person name="Kim Y.B."/>
            <person name="Roh S.W."/>
        </authorList>
    </citation>
    <scope>NUCLEOTIDE SEQUENCE [LARGE SCALE GENOMIC DNA]</scope>
    <source>
        <strain evidence="2 3">CBA1113</strain>
    </source>
</reference>
<dbReference type="RefSeq" id="WP_114585739.1">
    <property type="nucleotide sequence ID" value="NZ_CP031150.1"/>
</dbReference>
<feature type="region of interest" description="Disordered" evidence="1">
    <location>
        <begin position="55"/>
        <end position="78"/>
    </location>
</feature>
<dbReference type="InterPro" id="IPR023833">
    <property type="entry name" value="Signal_pept_SipW-depend-type"/>
</dbReference>
<feature type="region of interest" description="Disordered" evidence="1">
    <location>
        <begin position="500"/>
        <end position="533"/>
    </location>
</feature>
<feature type="compositionally biased region" description="Polar residues" evidence="1">
    <location>
        <begin position="523"/>
        <end position="533"/>
    </location>
</feature>
<dbReference type="AlphaFoldDB" id="A0A345E329"/>
<dbReference type="SMART" id="SM00710">
    <property type="entry name" value="PbH1"/>
    <property type="match status" value="5"/>
</dbReference>
<dbReference type="OrthoDB" id="331658at2157"/>
<dbReference type="InterPro" id="IPR006311">
    <property type="entry name" value="TAT_signal"/>
</dbReference>
<dbReference type="Proteomes" id="UP000253273">
    <property type="component" value="Chromosome"/>
</dbReference>
<proteinExistence type="predicted"/>
<dbReference type="InterPro" id="IPR006626">
    <property type="entry name" value="PbH1"/>
</dbReference>
<dbReference type="InterPro" id="IPR011050">
    <property type="entry name" value="Pectin_lyase_fold/virulence"/>
</dbReference>
<organism evidence="2 3">
    <name type="scientific">Haloplanus rubicundus</name>
    <dbReference type="NCBI Taxonomy" id="1547898"/>
    <lineage>
        <taxon>Archaea</taxon>
        <taxon>Methanobacteriati</taxon>
        <taxon>Methanobacteriota</taxon>
        <taxon>Stenosarchaea group</taxon>
        <taxon>Halobacteria</taxon>
        <taxon>Halobacteriales</taxon>
        <taxon>Haloferacaceae</taxon>
        <taxon>Haloplanus</taxon>
    </lineage>
</organism>
<feature type="region of interest" description="Disordered" evidence="1">
    <location>
        <begin position="397"/>
        <end position="432"/>
    </location>
</feature>
<dbReference type="GeneID" id="37283572"/>
<evidence type="ECO:0000313" key="2">
    <source>
        <dbReference type="EMBL" id="AXG06601.1"/>
    </source>
</evidence>
<evidence type="ECO:0000313" key="3">
    <source>
        <dbReference type="Proteomes" id="UP000253273"/>
    </source>
</evidence>
<dbReference type="EMBL" id="CP031150">
    <property type="protein sequence ID" value="AXG06601.1"/>
    <property type="molecule type" value="Genomic_DNA"/>
</dbReference>
<sequence length="533" mass="55204">MTDDNILNVTRRRALAGAALVGAIGASAGAGTAAYFSDDVQTEDNTIQTGDIDLRTNGNDSPTTTINVGPVGPGQSGSQSLSLNNVGSLNGYLSLVFGTPDNRNDLTEILEVTVSIGGTKIRRGTFDTVFDGEGEWSNADVPLDGGQTKNLTIDWSLPGGAGNDVQNLEAIGDITIQLNQQQEAFADLVVGSSGANVSTIQEAVDDVPDGGVILVRNGTYNEAVTVDKANVTIASKNDPANPTKVTIEASAQSDDNRAIEVNGVSGVTIDGFNITFNSDPSSNGEKYAVRARAVSDGLTVRNCNIGGFSASDTNSNSGAVRATGVTVTGTQGPVTTPAEVNDPIIENNVFDDIKCVGPVDPNNTPDDDSKAKGVALNGNVLNAAINNNEFTNIGEAAGGDESPDSAEAVTETNVAGTEKPRGVTLVEDSNGTGPRNFTILNNLFQNIVGTWGQPAIFVGGSNTPGNDHEVYDNEFHHPVDNLSGGALKLRNNTWVNDADDDGVPELVDPDADNDGGNLIDRNGGSSYDTTYTI</sequence>
<dbReference type="InterPro" id="IPR022121">
    <property type="entry name" value="Peptidase_M73_camelysin"/>
</dbReference>
<gene>
    <name evidence="2" type="ORF">DU500_09265</name>
</gene>
<dbReference type="KEGG" id="haj:DU500_09265"/>
<evidence type="ECO:0000256" key="1">
    <source>
        <dbReference type="SAM" id="MobiDB-lite"/>
    </source>
</evidence>
<dbReference type="NCBIfam" id="TIGR04088">
    <property type="entry name" value="cognate_SipW"/>
    <property type="match status" value="1"/>
</dbReference>
<feature type="compositionally biased region" description="Acidic residues" evidence="1">
    <location>
        <begin position="500"/>
        <end position="513"/>
    </location>
</feature>
<dbReference type="SUPFAM" id="SSF51126">
    <property type="entry name" value="Pectin lyase-like"/>
    <property type="match status" value="1"/>
</dbReference>
<dbReference type="Pfam" id="PF12389">
    <property type="entry name" value="Peptidase_M73"/>
    <property type="match status" value="1"/>
</dbReference>
<keyword evidence="3" id="KW-1185">Reference proteome</keyword>
<protein>
    <submittedName>
        <fullName evidence="2">Uncharacterized protein</fullName>
    </submittedName>
</protein>
<dbReference type="Gene3D" id="2.160.20.10">
    <property type="entry name" value="Single-stranded right-handed beta-helix, Pectin lyase-like"/>
    <property type="match status" value="1"/>
</dbReference>
<accession>A0A345E329</accession>
<dbReference type="InterPro" id="IPR012334">
    <property type="entry name" value="Pectin_lyas_fold"/>
</dbReference>